<proteinExistence type="predicted"/>
<evidence type="ECO:0000313" key="3">
    <source>
        <dbReference type="Proteomes" id="UP000324767"/>
    </source>
</evidence>
<feature type="signal peptide" evidence="1">
    <location>
        <begin position="1"/>
        <end position="20"/>
    </location>
</feature>
<dbReference type="AlphaFoldDB" id="A0A5M8Q3A6"/>
<sequence>MRALPPLSLSLALLSSLALSSPPLCSNDAAHPAGTLFAGRWLPRAQGPVVWCAPDTRTYLIVTLVARLPGPLMLQLLSDAYSRVVVEMAEAGDGLLPGGRFEYAGQGGVGFYAVNTNNHQATWGVLGEAIEGLTHWMVSSGSYGAARFIVFDGENEVAQGEMGLG</sequence>
<evidence type="ECO:0000313" key="2">
    <source>
        <dbReference type="EMBL" id="KAA6415695.1"/>
    </source>
</evidence>
<keyword evidence="1" id="KW-0732">Signal</keyword>
<comment type="caution">
    <text evidence="2">The sequence shown here is derived from an EMBL/GenBank/DDBJ whole genome shotgun (WGS) entry which is preliminary data.</text>
</comment>
<organism evidence="2 3">
    <name type="scientific">Lasallia pustulata</name>
    <dbReference type="NCBI Taxonomy" id="136370"/>
    <lineage>
        <taxon>Eukaryota</taxon>
        <taxon>Fungi</taxon>
        <taxon>Dikarya</taxon>
        <taxon>Ascomycota</taxon>
        <taxon>Pezizomycotina</taxon>
        <taxon>Lecanoromycetes</taxon>
        <taxon>OSLEUM clade</taxon>
        <taxon>Umbilicariomycetidae</taxon>
        <taxon>Umbilicariales</taxon>
        <taxon>Umbilicariaceae</taxon>
        <taxon>Lasallia</taxon>
    </lineage>
</organism>
<dbReference type="EMBL" id="VXIT01000001">
    <property type="protein sequence ID" value="KAA6415695.1"/>
    <property type="molecule type" value="Genomic_DNA"/>
</dbReference>
<dbReference type="Proteomes" id="UP000324767">
    <property type="component" value="Unassembled WGS sequence"/>
</dbReference>
<feature type="chain" id="PRO_5024336276" evidence="1">
    <location>
        <begin position="21"/>
        <end position="165"/>
    </location>
</feature>
<evidence type="ECO:0000256" key="1">
    <source>
        <dbReference type="SAM" id="SignalP"/>
    </source>
</evidence>
<reference evidence="2 3" key="1">
    <citation type="submission" date="2019-09" db="EMBL/GenBank/DDBJ databases">
        <title>The hologenome of the rock-dwelling lichen Lasallia pustulata.</title>
        <authorList>
            <person name="Greshake Tzovaras B."/>
            <person name="Segers F."/>
            <person name="Bicker A."/>
            <person name="Dal Grande F."/>
            <person name="Otte J."/>
            <person name="Hankeln T."/>
            <person name="Schmitt I."/>
            <person name="Ebersberger I."/>
        </authorList>
    </citation>
    <scope>NUCLEOTIDE SEQUENCE [LARGE SCALE GENOMIC DNA]</scope>
    <source>
        <strain evidence="2">A1-1</strain>
    </source>
</reference>
<dbReference type="OrthoDB" id="5294920at2759"/>
<protein>
    <submittedName>
        <fullName evidence="2">Uncharacterized protein</fullName>
    </submittedName>
</protein>
<accession>A0A5M8Q3A6</accession>
<gene>
    <name evidence="2" type="ORF">FRX48_00413</name>
</gene>
<name>A0A5M8Q3A6_9LECA</name>